<dbReference type="OMA" id="RETHDTH"/>
<feature type="binding site" evidence="4">
    <location>
        <position position="70"/>
    </location>
    <ligand>
        <name>ATP</name>
        <dbReference type="ChEBI" id="CHEBI:30616"/>
    </ligand>
</feature>
<dbReference type="PROSITE" id="PS00107">
    <property type="entry name" value="PROTEIN_KINASE_ATP"/>
    <property type="match status" value="1"/>
</dbReference>
<dbReference type="SUPFAM" id="SSF56112">
    <property type="entry name" value="Protein kinase-like (PK-like)"/>
    <property type="match status" value="1"/>
</dbReference>
<dbReference type="PROSITE" id="PS00108">
    <property type="entry name" value="PROTEIN_KINASE_ST"/>
    <property type="match status" value="1"/>
</dbReference>
<dbReference type="InterPro" id="IPR017441">
    <property type="entry name" value="Protein_kinase_ATP_BS"/>
</dbReference>
<sequence>NCKMPRAAAKSKAKPKGKLYAMPEKLKLGTVLTDQAKGQWRIGASIGIGGFGEIYAACRNGNADYDAVVKCEPHLNGPLFVEMHFYLRNAKLQDIQLYKQQRGIKALGMPHVLAHGSVDINEQKHRFVVMPRYGSDIAKFFEQNGRRLPEATVYRLAIQMLDAYEFIHSKGYVHADLKAANMLLGLGQGGGAAQAYLVDFGLASRYTQGAFKPDPKKMHNGTIEYIARDAHLGVPTRRADLEILGYNLIEWLGVELPWVKLKLLALPAQVQKAKETFMANVSAALQALFQPKHVPAALADFMLYVAKLTYNEAPDYDACRCYFLNELKRMKVANSGDLDFKLSNNKSSSAAKQATARGRAKNNKLLQDVSADEQQLEALKPSSKLAAQTRISTRSQIAANAAATPKALGPNNQANLKPEPALTAKLLSPALAGKTTIISQLNPQAPAHKTYEFDVELDVSLDANVIVNVSRKKKTVSGTKDATATAETSASNVNVRKVASGKSVGSGSTRTTRSAAVTMSKYLR</sequence>
<evidence type="ECO:0000256" key="5">
    <source>
        <dbReference type="SAM" id="MobiDB-lite"/>
    </source>
</evidence>
<keyword evidence="2 4" id="KW-0547">Nucleotide-binding</keyword>
<evidence type="ECO:0000256" key="3">
    <source>
        <dbReference type="ARBA" id="ARBA00022840"/>
    </source>
</evidence>
<dbReference type="Pfam" id="PF00069">
    <property type="entry name" value="Pkinase"/>
    <property type="match status" value="1"/>
</dbReference>
<dbReference type="InterPro" id="IPR008271">
    <property type="entry name" value="Ser/Thr_kinase_AS"/>
</dbReference>
<dbReference type="SMART" id="SM00220">
    <property type="entry name" value="S_TKc"/>
    <property type="match status" value="1"/>
</dbReference>
<feature type="region of interest" description="Disordered" evidence="5">
    <location>
        <begin position="499"/>
        <end position="524"/>
    </location>
</feature>
<name>A0A0M5JDA6_DROBS</name>
<gene>
    <name evidence="7" type="ORF">Dbus_chrXg287</name>
</gene>
<dbReference type="GO" id="GO:0004674">
    <property type="term" value="F:protein serine/threonine kinase activity"/>
    <property type="evidence" value="ECO:0007669"/>
    <property type="project" value="UniProtKB-EC"/>
</dbReference>
<dbReference type="EC" id="2.7.11.1" evidence="1"/>
<dbReference type="PANTHER" id="PTHR11909">
    <property type="entry name" value="CASEIN KINASE-RELATED"/>
    <property type="match status" value="1"/>
</dbReference>
<keyword evidence="3 4" id="KW-0067">ATP-binding</keyword>
<proteinExistence type="predicted"/>
<feature type="domain" description="Protein kinase" evidence="6">
    <location>
        <begin position="40"/>
        <end position="324"/>
    </location>
</feature>
<dbReference type="InterPro" id="IPR011009">
    <property type="entry name" value="Kinase-like_dom_sf"/>
</dbReference>
<evidence type="ECO:0000313" key="7">
    <source>
        <dbReference type="EMBL" id="ALC48431.1"/>
    </source>
</evidence>
<organism evidence="7 8">
    <name type="scientific">Drosophila busckii</name>
    <name type="common">Fruit fly</name>
    <dbReference type="NCBI Taxonomy" id="30019"/>
    <lineage>
        <taxon>Eukaryota</taxon>
        <taxon>Metazoa</taxon>
        <taxon>Ecdysozoa</taxon>
        <taxon>Arthropoda</taxon>
        <taxon>Hexapoda</taxon>
        <taxon>Insecta</taxon>
        <taxon>Pterygota</taxon>
        <taxon>Neoptera</taxon>
        <taxon>Endopterygota</taxon>
        <taxon>Diptera</taxon>
        <taxon>Brachycera</taxon>
        <taxon>Muscomorpha</taxon>
        <taxon>Ephydroidea</taxon>
        <taxon>Drosophilidae</taxon>
        <taxon>Drosophila</taxon>
    </lineage>
</organism>
<dbReference type="OrthoDB" id="2687620at2759"/>
<dbReference type="AlphaFoldDB" id="A0A0M5JDA6"/>
<dbReference type="SMR" id="A0A0M5JDA6"/>
<dbReference type="STRING" id="30019.A0A0M5JDA6"/>
<keyword evidence="8" id="KW-1185">Reference proteome</keyword>
<dbReference type="InterPro" id="IPR050235">
    <property type="entry name" value="CK1_Ser-Thr_kinase"/>
</dbReference>
<feature type="compositionally biased region" description="Low complexity" evidence="5">
    <location>
        <begin position="499"/>
        <end position="518"/>
    </location>
</feature>
<evidence type="ECO:0000256" key="4">
    <source>
        <dbReference type="PROSITE-ProRule" id="PRU10141"/>
    </source>
</evidence>
<accession>A0A0M5JDA6</accession>
<evidence type="ECO:0000256" key="1">
    <source>
        <dbReference type="ARBA" id="ARBA00012513"/>
    </source>
</evidence>
<dbReference type="InterPro" id="IPR000719">
    <property type="entry name" value="Prot_kinase_dom"/>
</dbReference>
<evidence type="ECO:0000313" key="8">
    <source>
        <dbReference type="Proteomes" id="UP000494163"/>
    </source>
</evidence>
<protein>
    <recommendedName>
        <fullName evidence="1">non-specific serine/threonine protein kinase</fullName>
        <ecNumber evidence="1">2.7.11.1</ecNumber>
    </recommendedName>
</protein>
<reference evidence="7 8" key="1">
    <citation type="submission" date="2015-08" db="EMBL/GenBank/DDBJ databases">
        <title>Ancestral chromatin configuration constrains chromatin evolution on differentiating sex chromosomes in Drosophila.</title>
        <authorList>
            <person name="Zhou Q."/>
            <person name="Bachtrog D."/>
        </authorList>
    </citation>
    <scope>NUCLEOTIDE SEQUENCE [LARGE SCALE GENOMIC DNA]</scope>
    <source>
        <tissue evidence="7">Whole larvae</tissue>
    </source>
</reference>
<evidence type="ECO:0000256" key="2">
    <source>
        <dbReference type="ARBA" id="ARBA00022741"/>
    </source>
</evidence>
<dbReference type="GO" id="GO:0005524">
    <property type="term" value="F:ATP binding"/>
    <property type="evidence" value="ECO:0007669"/>
    <property type="project" value="UniProtKB-UniRule"/>
</dbReference>
<dbReference type="Proteomes" id="UP000494163">
    <property type="component" value="Chromosome X"/>
</dbReference>
<dbReference type="EMBL" id="CP012528">
    <property type="protein sequence ID" value="ALC48431.1"/>
    <property type="molecule type" value="Genomic_DNA"/>
</dbReference>
<dbReference type="PROSITE" id="PS50011">
    <property type="entry name" value="PROTEIN_KINASE_DOM"/>
    <property type="match status" value="1"/>
</dbReference>
<evidence type="ECO:0000259" key="6">
    <source>
        <dbReference type="PROSITE" id="PS50011"/>
    </source>
</evidence>
<feature type="non-terminal residue" evidence="7">
    <location>
        <position position="1"/>
    </location>
</feature>
<dbReference type="Gene3D" id="1.10.510.10">
    <property type="entry name" value="Transferase(Phosphotransferase) domain 1"/>
    <property type="match status" value="1"/>
</dbReference>